<dbReference type="InterPro" id="IPR012506">
    <property type="entry name" value="TMEM86B-like"/>
</dbReference>
<protein>
    <submittedName>
        <fullName evidence="7">Lysoplasmalogenase</fullName>
    </submittedName>
</protein>
<evidence type="ECO:0000256" key="1">
    <source>
        <dbReference type="ARBA" id="ARBA00004141"/>
    </source>
</evidence>
<proteinExistence type="inferred from homology"/>
<keyword evidence="5 6" id="KW-0472">Membrane</keyword>
<feature type="transmembrane region" description="Helical" evidence="6">
    <location>
        <begin position="139"/>
        <end position="157"/>
    </location>
</feature>
<feature type="transmembrane region" description="Helical" evidence="6">
    <location>
        <begin position="31"/>
        <end position="51"/>
    </location>
</feature>
<feature type="transmembrane region" description="Helical" evidence="6">
    <location>
        <begin position="190"/>
        <end position="210"/>
    </location>
</feature>
<keyword evidence="4 6" id="KW-1133">Transmembrane helix</keyword>
<feature type="transmembrane region" description="Helical" evidence="6">
    <location>
        <begin position="7"/>
        <end position="25"/>
    </location>
</feature>
<feature type="transmembrane region" description="Helical" evidence="6">
    <location>
        <begin position="81"/>
        <end position="100"/>
    </location>
</feature>
<accession>A0A3N4PYK6</accession>
<dbReference type="GO" id="GO:0016020">
    <property type="term" value="C:membrane"/>
    <property type="evidence" value="ECO:0007669"/>
    <property type="project" value="UniProtKB-SubCell"/>
</dbReference>
<feature type="transmembrane region" description="Helical" evidence="6">
    <location>
        <begin position="164"/>
        <end position="184"/>
    </location>
</feature>
<dbReference type="PANTHER" id="PTHR31885:SF6">
    <property type="entry name" value="GH04784P"/>
    <property type="match status" value="1"/>
</dbReference>
<name>A0A3N4PYK6_9BACT</name>
<dbReference type="Pfam" id="PF07947">
    <property type="entry name" value="YhhN"/>
    <property type="match status" value="1"/>
</dbReference>
<dbReference type="RefSeq" id="WP_123846326.1">
    <property type="nucleotide sequence ID" value="NZ_RPDH01000001.1"/>
</dbReference>
<dbReference type="OrthoDB" id="5651790at2"/>
<evidence type="ECO:0000313" key="8">
    <source>
        <dbReference type="Proteomes" id="UP000278351"/>
    </source>
</evidence>
<evidence type="ECO:0000256" key="6">
    <source>
        <dbReference type="SAM" id="Phobius"/>
    </source>
</evidence>
<dbReference type="Proteomes" id="UP000278351">
    <property type="component" value="Unassembled WGS sequence"/>
</dbReference>
<keyword evidence="8" id="KW-1185">Reference proteome</keyword>
<dbReference type="EMBL" id="RPDH01000001">
    <property type="protein sequence ID" value="RPE13812.1"/>
    <property type="molecule type" value="Genomic_DNA"/>
</dbReference>
<dbReference type="AlphaFoldDB" id="A0A3N4PYK6"/>
<comment type="caution">
    <text evidence="7">The sequence shown here is derived from an EMBL/GenBank/DDBJ whole genome shotgun (WGS) entry which is preliminary data.</text>
</comment>
<comment type="similarity">
    <text evidence="2">Belongs to the TMEM86 family.</text>
</comment>
<evidence type="ECO:0000256" key="3">
    <source>
        <dbReference type="ARBA" id="ARBA00022692"/>
    </source>
</evidence>
<dbReference type="GO" id="GO:0016787">
    <property type="term" value="F:hydrolase activity"/>
    <property type="evidence" value="ECO:0007669"/>
    <property type="project" value="TreeGrafter"/>
</dbReference>
<evidence type="ECO:0000256" key="5">
    <source>
        <dbReference type="ARBA" id="ARBA00023136"/>
    </source>
</evidence>
<organism evidence="7 8">
    <name type="scientific">Chitinophaga lutea</name>
    <dbReference type="NCBI Taxonomy" id="2488634"/>
    <lineage>
        <taxon>Bacteria</taxon>
        <taxon>Pseudomonadati</taxon>
        <taxon>Bacteroidota</taxon>
        <taxon>Chitinophagia</taxon>
        <taxon>Chitinophagales</taxon>
        <taxon>Chitinophagaceae</taxon>
        <taxon>Chitinophaga</taxon>
    </lineage>
</organism>
<reference evidence="7 8" key="1">
    <citation type="submission" date="2018-11" db="EMBL/GenBank/DDBJ databases">
        <title>Chitinophaga lutea sp.nov., isolate from arsenic contaminated soil.</title>
        <authorList>
            <person name="Zong Y."/>
        </authorList>
    </citation>
    <scope>NUCLEOTIDE SEQUENCE [LARGE SCALE GENOMIC DNA]</scope>
    <source>
        <strain evidence="7 8">ZY74</strain>
    </source>
</reference>
<evidence type="ECO:0000256" key="4">
    <source>
        <dbReference type="ARBA" id="ARBA00022989"/>
    </source>
</evidence>
<sequence>MQPKNWAVLYFLVLLADLCVIAFDIPHARFATKPLIMIVLGFLCWAHAAHLHLRARNFIFAAIIFSWGGDVLLLFPQHFVAGLISFLTAHILYMIFFLQVRPKARMSWREAATAAGVIVYAVGLVSLLAPYLGELKPAVMVYTVVISLMLLTALRTFGWRSGKAGLLCVAGALLFVISDSILAIEKFYTAFPASSILVMLTYGVAQWMIVEGSIKHLKTVPS</sequence>
<evidence type="ECO:0000313" key="7">
    <source>
        <dbReference type="EMBL" id="RPE13812.1"/>
    </source>
</evidence>
<evidence type="ECO:0000256" key="2">
    <source>
        <dbReference type="ARBA" id="ARBA00007375"/>
    </source>
</evidence>
<dbReference type="PANTHER" id="PTHR31885">
    <property type="entry name" value="GH04784P"/>
    <property type="match status" value="1"/>
</dbReference>
<gene>
    <name evidence="7" type="ORF">EGT74_09945</name>
</gene>
<keyword evidence="3 6" id="KW-0812">Transmembrane</keyword>
<feature type="transmembrane region" description="Helical" evidence="6">
    <location>
        <begin position="112"/>
        <end position="133"/>
    </location>
</feature>
<feature type="transmembrane region" description="Helical" evidence="6">
    <location>
        <begin position="58"/>
        <end position="75"/>
    </location>
</feature>
<comment type="subcellular location">
    <subcellularLocation>
        <location evidence="1">Membrane</location>
        <topology evidence="1">Multi-pass membrane protein</topology>
    </subcellularLocation>
</comment>